<comment type="subcellular location">
    <subcellularLocation>
        <location evidence="1">Cell membrane</location>
        <topology evidence="1">Multi-pass membrane protein</topology>
    </subcellularLocation>
</comment>
<evidence type="ECO:0000256" key="5">
    <source>
        <dbReference type="ARBA" id="ARBA00022989"/>
    </source>
</evidence>
<dbReference type="InterPro" id="IPR011701">
    <property type="entry name" value="MFS"/>
</dbReference>
<evidence type="ECO:0000313" key="10">
    <source>
        <dbReference type="Proteomes" id="UP001596990"/>
    </source>
</evidence>
<evidence type="ECO:0000256" key="4">
    <source>
        <dbReference type="ARBA" id="ARBA00022692"/>
    </source>
</evidence>
<evidence type="ECO:0000256" key="1">
    <source>
        <dbReference type="ARBA" id="ARBA00004651"/>
    </source>
</evidence>
<evidence type="ECO:0000256" key="3">
    <source>
        <dbReference type="ARBA" id="ARBA00022475"/>
    </source>
</evidence>
<protein>
    <submittedName>
        <fullName evidence="9">MFS transporter</fullName>
    </submittedName>
</protein>
<feature type="transmembrane region" description="Helical" evidence="7">
    <location>
        <begin position="257"/>
        <end position="278"/>
    </location>
</feature>
<dbReference type="InterPro" id="IPR022324">
    <property type="entry name" value="Bacilysin_exporter_BacE_put"/>
</dbReference>
<feature type="transmembrane region" description="Helical" evidence="7">
    <location>
        <begin position="372"/>
        <end position="395"/>
    </location>
</feature>
<dbReference type="Gene3D" id="1.20.1250.20">
    <property type="entry name" value="MFS general substrate transporter like domains"/>
    <property type="match status" value="1"/>
</dbReference>
<evidence type="ECO:0000313" key="9">
    <source>
        <dbReference type="EMBL" id="MFD1020862.1"/>
    </source>
</evidence>
<keyword evidence="3" id="KW-1003">Cell membrane</keyword>
<keyword evidence="2" id="KW-0813">Transport</keyword>
<evidence type="ECO:0000256" key="7">
    <source>
        <dbReference type="SAM" id="Phobius"/>
    </source>
</evidence>
<dbReference type="CDD" id="cd06173">
    <property type="entry name" value="MFS_MefA_like"/>
    <property type="match status" value="1"/>
</dbReference>
<keyword evidence="6 7" id="KW-0472">Membrane</keyword>
<evidence type="ECO:0000256" key="2">
    <source>
        <dbReference type="ARBA" id="ARBA00022448"/>
    </source>
</evidence>
<dbReference type="InterPro" id="IPR036259">
    <property type="entry name" value="MFS_trans_sf"/>
</dbReference>
<feature type="transmembrane region" description="Helical" evidence="7">
    <location>
        <begin position="77"/>
        <end position="95"/>
    </location>
</feature>
<proteinExistence type="predicted"/>
<accession>A0ABW3L5W2</accession>
<reference evidence="10" key="1">
    <citation type="journal article" date="2019" name="Int. J. Syst. Evol. Microbiol.">
        <title>The Global Catalogue of Microorganisms (GCM) 10K type strain sequencing project: providing services to taxonomists for standard genome sequencing and annotation.</title>
        <authorList>
            <consortium name="The Broad Institute Genomics Platform"/>
            <consortium name="The Broad Institute Genome Sequencing Center for Infectious Disease"/>
            <person name="Wu L."/>
            <person name="Ma J."/>
        </authorList>
    </citation>
    <scope>NUCLEOTIDE SEQUENCE [LARGE SCALE GENOMIC DNA]</scope>
    <source>
        <strain evidence="10">CCUG 56607</strain>
    </source>
</reference>
<evidence type="ECO:0000259" key="8">
    <source>
        <dbReference type="PROSITE" id="PS50850"/>
    </source>
</evidence>
<feature type="domain" description="Major facilitator superfamily (MFS) profile" evidence="8">
    <location>
        <begin position="12"/>
        <end position="397"/>
    </location>
</feature>
<sequence length="408" mass="43908">MKKKKEVASWKFPLLLLGGVGLSNIGDWIYLIALNLIVLDKTGSALAVAVLYMLKPAAALVTNSWSGSLIDRWNQRNLLIGMDILRGLLLVTLPWMDSMAAIYIIVFIVNMSSAIFEPTSMTYITKLIPIGKRKRFNSLRSLIDSGGFLIGPAIAGALFIIGSPWLAIYVNAATFIISGIITSFLPILTDNVSRHEKITLSALKKDWGVVWKFSKDNRWIMSVYFLFALFIVMTAAIDSLEAAFSKEVLHLSDAVYGLLVSVAGAGIAVGAIVATIFAHRLSTSVLMGIGTVSVTVGYLIYAISDGFTGAGIGFFVLSFSLAFANTGFMTFYQNEIPVEVMGRVTSVYGMAEAGCVIIATAFIGAAAQLTSIQASVMAGAIAMLCIALVLCLIQLKQVKVRTRARGMI</sequence>
<dbReference type="PRINTS" id="PR01988">
    <property type="entry name" value="EXPORTERBACE"/>
</dbReference>
<feature type="transmembrane region" description="Helical" evidence="7">
    <location>
        <begin position="142"/>
        <end position="162"/>
    </location>
</feature>
<keyword evidence="5 7" id="KW-1133">Transmembrane helix</keyword>
<dbReference type="PANTHER" id="PTHR43266">
    <property type="entry name" value="MACROLIDE-EFFLUX PROTEIN"/>
    <property type="match status" value="1"/>
</dbReference>
<feature type="transmembrane region" description="Helical" evidence="7">
    <location>
        <begin position="310"/>
        <end position="332"/>
    </location>
</feature>
<dbReference type="InterPro" id="IPR020846">
    <property type="entry name" value="MFS_dom"/>
</dbReference>
<feature type="transmembrane region" description="Helical" evidence="7">
    <location>
        <begin position="168"/>
        <end position="188"/>
    </location>
</feature>
<dbReference type="PROSITE" id="PS50850">
    <property type="entry name" value="MFS"/>
    <property type="match status" value="1"/>
</dbReference>
<gene>
    <name evidence="9" type="ORF">ACFQ2J_16865</name>
</gene>
<dbReference type="RefSeq" id="WP_386063282.1">
    <property type="nucleotide sequence ID" value="NZ_JBHTKL010000006.1"/>
</dbReference>
<dbReference type="EMBL" id="JBHTKL010000006">
    <property type="protein sequence ID" value="MFD1020862.1"/>
    <property type="molecule type" value="Genomic_DNA"/>
</dbReference>
<name>A0ABW3L5W2_9BACI</name>
<organism evidence="9 10">
    <name type="scientific">Thalassobacillus hwangdonensis</name>
    <dbReference type="NCBI Taxonomy" id="546108"/>
    <lineage>
        <taxon>Bacteria</taxon>
        <taxon>Bacillati</taxon>
        <taxon>Bacillota</taxon>
        <taxon>Bacilli</taxon>
        <taxon>Bacillales</taxon>
        <taxon>Bacillaceae</taxon>
        <taxon>Thalassobacillus</taxon>
    </lineage>
</organism>
<feature type="transmembrane region" description="Helical" evidence="7">
    <location>
        <begin position="285"/>
        <end position="304"/>
    </location>
</feature>
<feature type="transmembrane region" description="Helical" evidence="7">
    <location>
        <begin position="344"/>
        <end position="366"/>
    </location>
</feature>
<dbReference type="SUPFAM" id="SSF103473">
    <property type="entry name" value="MFS general substrate transporter"/>
    <property type="match status" value="1"/>
</dbReference>
<comment type="caution">
    <text evidence="9">The sequence shown here is derived from an EMBL/GenBank/DDBJ whole genome shotgun (WGS) entry which is preliminary data.</text>
</comment>
<feature type="transmembrane region" description="Helical" evidence="7">
    <location>
        <begin position="101"/>
        <end position="121"/>
    </location>
</feature>
<dbReference type="PANTHER" id="PTHR43266:SF2">
    <property type="entry name" value="MAJOR FACILITATOR SUPERFAMILY (MFS) PROFILE DOMAIN-CONTAINING PROTEIN"/>
    <property type="match status" value="1"/>
</dbReference>
<dbReference type="Pfam" id="PF07690">
    <property type="entry name" value="MFS_1"/>
    <property type="match status" value="1"/>
</dbReference>
<dbReference type="Proteomes" id="UP001596990">
    <property type="component" value="Unassembled WGS sequence"/>
</dbReference>
<keyword evidence="4 7" id="KW-0812">Transmembrane</keyword>
<feature type="transmembrane region" description="Helical" evidence="7">
    <location>
        <begin position="12"/>
        <end position="38"/>
    </location>
</feature>
<keyword evidence="10" id="KW-1185">Reference proteome</keyword>
<feature type="transmembrane region" description="Helical" evidence="7">
    <location>
        <begin position="44"/>
        <end position="65"/>
    </location>
</feature>
<evidence type="ECO:0000256" key="6">
    <source>
        <dbReference type="ARBA" id="ARBA00023136"/>
    </source>
</evidence>
<feature type="transmembrane region" description="Helical" evidence="7">
    <location>
        <begin position="219"/>
        <end position="237"/>
    </location>
</feature>